<reference evidence="2" key="1">
    <citation type="journal article" date="2024" name="Front. Bioeng. Biotechnol.">
        <title>Genome-scale model development and genomic sequencing of the oleaginous clade Lipomyces.</title>
        <authorList>
            <person name="Czajka J.J."/>
            <person name="Han Y."/>
            <person name="Kim J."/>
            <person name="Mondo S.J."/>
            <person name="Hofstad B.A."/>
            <person name="Robles A."/>
            <person name="Haridas S."/>
            <person name="Riley R."/>
            <person name="LaButti K."/>
            <person name="Pangilinan J."/>
            <person name="Andreopoulos W."/>
            <person name="Lipzen A."/>
            <person name="Yan J."/>
            <person name="Wang M."/>
            <person name="Ng V."/>
            <person name="Grigoriev I.V."/>
            <person name="Spatafora J.W."/>
            <person name="Magnuson J.K."/>
            <person name="Baker S.E."/>
            <person name="Pomraning K.R."/>
        </authorList>
    </citation>
    <scope>NUCLEOTIDE SEQUENCE [LARGE SCALE GENOMIC DNA]</scope>
    <source>
        <strain evidence="2">CBS 7786</strain>
    </source>
</reference>
<proteinExistence type="predicted"/>
<organism evidence="1 2">
    <name type="scientific">Lipomyces kononenkoae</name>
    <name type="common">Yeast</name>
    <dbReference type="NCBI Taxonomy" id="34357"/>
    <lineage>
        <taxon>Eukaryota</taxon>
        <taxon>Fungi</taxon>
        <taxon>Dikarya</taxon>
        <taxon>Ascomycota</taxon>
        <taxon>Saccharomycotina</taxon>
        <taxon>Lipomycetes</taxon>
        <taxon>Lipomycetales</taxon>
        <taxon>Lipomycetaceae</taxon>
        <taxon>Lipomyces</taxon>
    </lineage>
</organism>
<name>A0ACC3T585_LIPKO</name>
<dbReference type="Proteomes" id="UP001433508">
    <property type="component" value="Unassembled WGS sequence"/>
</dbReference>
<sequence>MSDKPSDEISPTASQPPQFELERELLQRFIHLHRSQPHHEIFGDVTKGRLRLPLYSSQRNGQSWASICRRIALKVTNEMGSSFGPNDCWLSRTPRFGIFYGNRQERLVQIFRLLYFLADPTPHNWASLSINGYAVKDRCSCMVQQNNGHRAYCINAIYHGGDGSRTINTFSQAIVPSTQPLPLISPIMPHSVRLDLVQLLLAFYRSAHH</sequence>
<evidence type="ECO:0000313" key="1">
    <source>
        <dbReference type="EMBL" id="KAK9239112.1"/>
    </source>
</evidence>
<keyword evidence="2" id="KW-1185">Reference proteome</keyword>
<gene>
    <name evidence="1" type="ORF">V1525DRAFT_399186</name>
</gene>
<dbReference type="EMBL" id="MU971349">
    <property type="protein sequence ID" value="KAK9239112.1"/>
    <property type="molecule type" value="Genomic_DNA"/>
</dbReference>
<evidence type="ECO:0000313" key="2">
    <source>
        <dbReference type="Proteomes" id="UP001433508"/>
    </source>
</evidence>
<protein>
    <submittedName>
        <fullName evidence="1">Uncharacterized protein</fullName>
    </submittedName>
</protein>
<accession>A0ACC3T585</accession>
<comment type="caution">
    <text evidence="1">The sequence shown here is derived from an EMBL/GenBank/DDBJ whole genome shotgun (WGS) entry which is preliminary data.</text>
</comment>